<protein>
    <submittedName>
        <fullName evidence="3">Uncharacterized protein</fullName>
    </submittedName>
</protein>
<keyword evidence="2" id="KW-1133">Transmembrane helix</keyword>
<dbReference type="AlphaFoldDB" id="R4Z0W2"/>
<dbReference type="HOGENOM" id="CLU_550618_0_0_11"/>
<name>R4Z0W2_9ACTN</name>
<evidence type="ECO:0000313" key="3">
    <source>
        <dbReference type="EMBL" id="CCM62916.1"/>
    </source>
</evidence>
<feature type="transmembrane region" description="Helical" evidence="2">
    <location>
        <begin position="470"/>
        <end position="488"/>
    </location>
</feature>
<organism evidence="3 4">
    <name type="scientific">Candidatus Neomicrothrix parvicella RN1</name>
    <dbReference type="NCBI Taxonomy" id="1229780"/>
    <lineage>
        <taxon>Bacteria</taxon>
        <taxon>Bacillati</taxon>
        <taxon>Actinomycetota</taxon>
        <taxon>Acidimicrobiia</taxon>
        <taxon>Acidimicrobiales</taxon>
        <taxon>Microthrixaceae</taxon>
        <taxon>Candidatus Neomicrothrix</taxon>
    </lineage>
</organism>
<gene>
    <name evidence="3" type="ORF">BN381_150029</name>
</gene>
<dbReference type="EMBL" id="CANL01000007">
    <property type="protein sequence ID" value="CCM62916.1"/>
    <property type="molecule type" value="Genomic_DNA"/>
</dbReference>
<keyword evidence="2" id="KW-0812">Transmembrane</keyword>
<keyword evidence="2" id="KW-0472">Membrane</keyword>
<evidence type="ECO:0000256" key="1">
    <source>
        <dbReference type="SAM" id="MobiDB-lite"/>
    </source>
</evidence>
<evidence type="ECO:0000256" key="2">
    <source>
        <dbReference type="SAM" id="Phobius"/>
    </source>
</evidence>
<dbReference type="STRING" id="1229780.BN381_150029"/>
<feature type="region of interest" description="Disordered" evidence="1">
    <location>
        <begin position="346"/>
        <end position="400"/>
    </location>
</feature>
<feature type="transmembrane region" description="Helical" evidence="2">
    <location>
        <begin position="25"/>
        <end position="49"/>
    </location>
</feature>
<evidence type="ECO:0000313" key="4">
    <source>
        <dbReference type="Proteomes" id="UP000018291"/>
    </source>
</evidence>
<proteinExistence type="predicted"/>
<sequence length="495" mass="50928">MADSVVVEPHGVSPKNVPIRPSRRVLGSLGVIALFVGALFAFSLSAGAVEFDPIPKVTSNQQCVEGGLLVSILMTNEGAGTATFFADWNDTLDGNIQDGGSYSFDVADNPGELSHAFPEGHEGTITITSIDGPGVDFSLKVPAVDCQSNPEATVAVICPSFPGEVPRLEYTYQNDSQVPVDFTFVDSYGPDIMKTGVKNMADPAIESKPVFEDVQLKAEAFADGVLLDGIDAVVDCSPPNQVTVSKVVVGGTGNPAFNFEVVCHPNDLIGPDTVVDTFSLHDGESKSVDLPVEYQVCNAHEIDPGAGWTVSETLNGSPIDSAFDAVPFPNGQDHTLVVTNTAKVEPTTTTSTVIPSTTTPAPTTTSTTNPATTTPLTTTPVATTPPTTTPAAVRGAATPRTTAASSVASAADPMVASPRGSTPVLVPPAATPPAARQVTLPPLTPAPAPAAPSQTRPLALATTGSDNGTLLFAGLVLFIGGLAMVGATRRSRRSS</sequence>
<accession>R4Z0W2</accession>
<reference evidence="3 4" key="1">
    <citation type="journal article" date="2013" name="ISME J.">
        <title>Metabolic model for the filamentous 'Candidatus Microthrix parvicella' based on genomic and metagenomic analyses.</title>
        <authorList>
            <person name="Jon McIlroy S."/>
            <person name="Kristiansen R."/>
            <person name="Albertsen M."/>
            <person name="Michael Karst S."/>
            <person name="Rossetti S."/>
            <person name="Lund Nielsen J."/>
            <person name="Tandoi V."/>
            <person name="James Seviour R."/>
            <person name="Nielsen P.H."/>
        </authorList>
    </citation>
    <scope>NUCLEOTIDE SEQUENCE [LARGE SCALE GENOMIC DNA]</scope>
    <source>
        <strain evidence="3 4">RN1</strain>
    </source>
</reference>
<comment type="caution">
    <text evidence="3">The sequence shown here is derived from an EMBL/GenBank/DDBJ whole genome shotgun (WGS) entry which is preliminary data.</text>
</comment>
<keyword evidence="4" id="KW-1185">Reference proteome</keyword>
<dbReference type="Proteomes" id="UP000018291">
    <property type="component" value="Unassembled WGS sequence"/>
</dbReference>